<evidence type="ECO:0000313" key="3">
    <source>
        <dbReference type="Proteomes" id="UP000324222"/>
    </source>
</evidence>
<accession>A0A5B7G9S9</accession>
<sequence>MRHHVNACLSVSAVPDNVTSGHHSRHRHCNGKTQESGE</sequence>
<organism evidence="2 3">
    <name type="scientific">Portunus trituberculatus</name>
    <name type="common">Swimming crab</name>
    <name type="synonym">Neptunus trituberculatus</name>
    <dbReference type="NCBI Taxonomy" id="210409"/>
    <lineage>
        <taxon>Eukaryota</taxon>
        <taxon>Metazoa</taxon>
        <taxon>Ecdysozoa</taxon>
        <taxon>Arthropoda</taxon>
        <taxon>Crustacea</taxon>
        <taxon>Multicrustacea</taxon>
        <taxon>Malacostraca</taxon>
        <taxon>Eumalacostraca</taxon>
        <taxon>Eucarida</taxon>
        <taxon>Decapoda</taxon>
        <taxon>Pleocyemata</taxon>
        <taxon>Brachyura</taxon>
        <taxon>Eubrachyura</taxon>
        <taxon>Portunoidea</taxon>
        <taxon>Portunidae</taxon>
        <taxon>Portuninae</taxon>
        <taxon>Portunus</taxon>
    </lineage>
</organism>
<dbReference type="EMBL" id="VSRR010011959">
    <property type="protein sequence ID" value="MPC53888.1"/>
    <property type="molecule type" value="Genomic_DNA"/>
</dbReference>
<comment type="caution">
    <text evidence="2">The sequence shown here is derived from an EMBL/GenBank/DDBJ whole genome shotgun (WGS) entry which is preliminary data.</text>
</comment>
<evidence type="ECO:0000313" key="2">
    <source>
        <dbReference type="EMBL" id="MPC53888.1"/>
    </source>
</evidence>
<gene>
    <name evidence="2" type="ORF">E2C01_047791</name>
</gene>
<proteinExistence type="predicted"/>
<dbReference type="AlphaFoldDB" id="A0A5B7G9S9"/>
<protein>
    <submittedName>
        <fullName evidence="2">Uncharacterized protein</fullName>
    </submittedName>
</protein>
<dbReference type="Proteomes" id="UP000324222">
    <property type="component" value="Unassembled WGS sequence"/>
</dbReference>
<keyword evidence="3" id="KW-1185">Reference proteome</keyword>
<evidence type="ECO:0000256" key="1">
    <source>
        <dbReference type="SAM" id="MobiDB-lite"/>
    </source>
</evidence>
<name>A0A5B7G9S9_PORTR</name>
<feature type="region of interest" description="Disordered" evidence="1">
    <location>
        <begin position="15"/>
        <end position="38"/>
    </location>
</feature>
<reference evidence="2 3" key="1">
    <citation type="submission" date="2019-05" db="EMBL/GenBank/DDBJ databases">
        <title>Another draft genome of Portunus trituberculatus and its Hox gene families provides insights of decapod evolution.</title>
        <authorList>
            <person name="Jeong J.-H."/>
            <person name="Song I."/>
            <person name="Kim S."/>
            <person name="Choi T."/>
            <person name="Kim D."/>
            <person name="Ryu S."/>
            <person name="Kim W."/>
        </authorList>
    </citation>
    <scope>NUCLEOTIDE SEQUENCE [LARGE SCALE GENOMIC DNA]</scope>
    <source>
        <tissue evidence="2">Muscle</tissue>
    </source>
</reference>